<protein>
    <submittedName>
        <fullName evidence="1">Acyltransferase</fullName>
    </submittedName>
</protein>
<name>A0AA43GR00_9CYAN</name>
<dbReference type="GO" id="GO:0016746">
    <property type="term" value="F:acyltransferase activity"/>
    <property type="evidence" value="ECO:0007669"/>
    <property type="project" value="UniProtKB-KW"/>
</dbReference>
<dbReference type="PANTHER" id="PTHR23416:SF78">
    <property type="entry name" value="LIPOPOLYSACCHARIDE BIOSYNTHESIS O-ACETYL TRANSFERASE WBBJ-RELATED"/>
    <property type="match status" value="1"/>
</dbReference>
<organism evidence="1 2">
    <name type="scientific">Chrysosporum bergii ANA360D</name>
    <dbReference type="NCBI Taxonomy" id="617107"/>
    <lineage>
        <taxon>Bacteria</taxon>
        <taxon>Bacillati</taxon>
        <taxon>Cyanobacteriota</taxon>
        <taxon>Cyanophyceae</taxon>
        <taxon>Nostocales</taxon>
        <taxon>Nodulariaceae</taxon>
        <taxon>Chrysosporum</taxon>
    </lineage>
</organism>
<dbReference type="Gene3D" id="2.160.10.10">
    <property type="entry name" value="Hexapeptide repeat proteins"/>
    <property type="match status" value="1"/>
</dbReference>
<dbReference type="AlphaFoldDB" id="A0AA43GR00"/>
<sequence>MLNGLIGRVLDINWLAQLHLNLYAGRNDAFVCRGKIQLSLCSDITINKNNKICYIGIPLLGKSTPRSDITVIAVSYNAILSLNGCTIGRGVKLSVGSSANLSIADNSYITDGSRISAQKSITIGQNCAISFGVTIIDDDGHGFGLPPYSAPIVIEDNVWIGCNVTILKGVTIGEGSVVAAGAVVTKSCQPHSLIAGVPARVIKEGVSWTDKSRLDQLII</sequence>
<dbReference type="CDD" id="cd04647">
    <property type="entry name" value="LbH_MAT_like"/>
    <property type="match status" value="1"/>
</dbReference>
<dbReference type="InterPro" id="IPR001451">
    <property type="entry name" value="Hexapep"/>
</dbReference>
<gene>
    <name evidence="1" type="ORF">NWP17_06310</name>
</gene>
<reference evidence="1 2" key="1">
    <citation type="journal article" date="2023" name="J. Phycol.">
        <title>Chrysosporum ovalisporum is synonymous with the true-branching cyanobacterium Umezakia natans (Nostocales/Aphanizomenonaceae).</title>
        <authorList>
            <person name="McGregor G.B."/>
            <person name="Sendall B.C."/>
            <person name="Niiyama Y."/>
            <person name="Tuji A."/>
            <person name="Willis A."/>
        </authorList>
    </citation>
    <scope>NUCLEOTIDE SEQUENCE [LARGE SCALE GENOMIC DNA]</scope>
    <source>
        <strain evidence="1 2">ANA360D</strain>
    </source>
</reference>
<dbReference type="PANTHER" id="PTHR23416">
    <property type="entry name" value="SIALIC ACID SYNTHASE-RELATED"/>
    <property type="match status" value="1"/>
</dbReference>
<dbReference type="Proteomes" id="UP001159387">
    <property type="component" value="Unassembled WGS sequence"/>
</dbReference>
<dbReference type="InterPro" id="IPR051159">
    <property type="entry name" value="Hexapeptide_acetyltransf"/>
</dbReference>
<comment type="caution">
    <text evidence="1">The sequence shown here is derived from an EMBL/GenBank/DDBJ whole genome shotgun (WGS) entry which is preliminary data.</text>
</comment>
<keyword evidence="1" id="KW-0012">Acyltransferase</keyword>
<dbReference type="RefSeq" id="WP_280654064.1">
    <property type="nucleotide sequence ID" value="NZ_JANQDH010000041.1"/>
</dbReference>
<dbReference type="SUPFAM" id="SSF51161">
    <property type="entry name" value="Trimeric LpxA-like enzymes"/>
    <property type="match status" value="1"/>
</dbReference>
<accession>A0AA43GR00</accession>
<keyword evidence="2" id="KW-1185">Reference proteome</keyword>
<dbReference type="InterPro" id="IPR011004">
    <property type="entry name" value="Trimer_LpxA-like_sf"/>
</dbReference>
<evidence type="ECO:0000313" key="1">
    <source>
        <dbReference type="EMBL" id="MDH6060052.1"/>
    </source>
</evidence>
<dbReference type="EMBL" id="JANQDH010000041">
    <property type="protein sequence ID" value="MDH6060052.1"/>
    <property type="molecule type" value="Genomic_DNA"/>
</dbReference>
<keyword evidence="1" id="KW-0808">Transferase</keyword>
<dbReference type="GO" id="GO:0043886">
    <property type="term" value="F:structural constituent of carboxysome shell"/>
    <property type="evidence" value="ECO:0007669"/>
    <property type="project" value="UniProtKB-ARBA"/>
</dbReference>
<dbReference type="GO" id="GO:0031470">
    <property type="term" value="C:carboxysome"/>
    <property type="evidence" value="ECO:0007669"/>
    <property type="project" value="UniProtKB-ARBA"/>
</dbReference>
<dbReference type="Pfam" id="PF00132">
    <property type="entry name" value="Hexapep"/>
    <property type="match status" value="1"/>
</dbReference>
<proteinExistence type="predicted"/>
<evidence type="ECO:0000313" key="2">
    <source>
        <dbReference type="Proteomes" id="UP001159387"/>
    </source>
</evidence>